<gene>
    <name evidence="3" type="ORF">SAMN06295910_0602</name>
</gene>
<dbReference type="OrthoDB" id="7596984at2"/>
<dbReference type="Proteomes" id="UP000192934">
    <property type="component" value="Chromosome I"/>
</dbReference>
<sequence>MKTAAFAIALMMGTAAIAQTHDATHGDMNTPMEATTTDTTVDSTTTADWSATTTAPAPMAAASGATVEAHNASPERDARGIAVISDAANVPAGWNGVTGSAEGGPLLDATGAPVAPDNYPACSRTITDNCLQAYERGRQG</sequence>
<evidence type="ECO:0000256" key="2">
    <source>
        <dbReference type="SAM" id="SignalP"/>
    </source>
</evidence>
<feature type="signal peptide" evidence="2">
    <location>
        <begin position="1"/>
        <end position="18"/>
    </location>
</feature>
<protein>
    <submittedName>
        <fullName evidence="3">Uncharacterized protein</fullName>
    </submittedName>
</protein>
<proteinExistence type="predicted"/>
<evidence type="ECO:0000313" key="4">
    <source>
        <dbReference type="Proteomes" id="UP000192934"/>
    </source>
</evidence>
<dbReference type="RefSeq" id="WP_085217456.1">
    <property type="nucleotide sequence ID" value="NZ_LT840185.1"/>
</dbReference>
<keyword evidence="2" id="KW-0732">Signal</keyword>
<accession>A0A1X7FZR0</accession>
<feature type="chain" id="PRO_5012982211" evidence="2">
    <location>
        <begin position="19"/>
        <end position="140"/>
    </location>
</feature>
<name>A0A1X7FZR0_9SPHN</name>
<dbReference type="AlphaFoldDB" id="A0A1X7FZR0"/>
<feature type="region of interest" description="Disordered" evidence="1">
    <location>
        <begin position="24"/>
        <end position="74"/>
    </location>
</feature>
<keyword evidence="4" id="KW-1185">Reference proteome</keyword>
<evidence type="ECO:0000256" key="1">
    <source>
        <dbReference type="SAM" id="MobiDB-lite"/>
    </source>
</evidence>
<organism evidence="3 4">
    <name type="scientific">Allosphingosinicella indica</name>
    <dbReference type="NCBI Taxonomy" id="941907"/>
    <lineage>
        <taxon>Bacteria</taxon>
        <taxon>Pseudomonadati</taxon>
        <taxon>Pseudomonadota</taxon>
        <taxon>Alphaproteobacteria</taxon>
        <taxon>Sphingomonadales</taxon>
        <taxon>Sphingomonadaceae</taxon>
        <taxon>Allosphingosinicella</taxon>
    </lineage>
</organism>
<reference evidence="4" key="1">
    <citation type="submission" date="2017-04" db="EMBL/GenBank/DDBJ databases">
        <authorList>
            <person name="Varghese N."/>
            <person name="Submissions S."/>
        </authorList>
    </citation>
    <scope>NUCLEOTIDE SEQUENCE [LARGE SCALE GENOMIC DNA]</scope>
    <source>
        <strain evidence="4">Dd16</strain>
    </source>
</reference>
<feature type="compositionally biased region" description="Low complexity" evidence="1">
    <location>
        <begin position="34"/>
        <end position="66"/>
    </location>
</feature>
<evidence type="ECO:0000313" key="3">
    <source>
        <dbReference type="EMBL" id="SMF61610.1"/>
    </source>
</evidence>
<dbReference type="EMBL" id="LT840185">
    <property type="protein sequence ID" value="SMF61610.1"/>
    <property type="molecule type" value="Genomic_DNA"/>
</dbReference>